<reference evidence="2" key="2">
    <citation type="submission" date="2022-06" db="UniProtKB">
        <authorList>
            <consortium name="EnsemblMetazoa"/>
        </authorList>
    </citation>
    <scope>IDENTIFICATION</scope>
</reference>
<keyword evidence="3" id="KW-1185">Reference proteome</keyword>
<reference evidence="3" key="1">
    <citation type="submission" date="2013-10" db="EMBL/GenBank/DDBJ databases">
        <title>Genome sequencing of Onchocerca volvulus.</title>
        <authorList>
            <person name="Cotton J."/>
            <person name="Tsai J."/>
            <person name="Stanley E."/>
            <person name="Tracey A."/>
            <person name="Holroyd N."/>
            <person name="Lustigman S."/>
            <person name="Berriman M."/>
        </authorList>
    </citation>
    <scope>NUCLEOTIDE SEQUENCE</scope>
</reference>
<dbReference type="EnsemblMetazoa" id="OVOC5906.1">
    <property type="protein sequence ID" value="OVOC5906.1"/>
    <property type="gene ID" value="WBGene00242715"/>
</dbReference>
<evidence type="ECO:0000313" key="2">
    <source>
        <dbReference type="EnsemblMetazoa" id="OVOC5906.1"/>
    </source>
</evidence>
<evidence type="ECO:0000313" key="3">
    <source>
        <dbReference type="Proteomes" id="UP000024404"/>
    </source>
</evidence>
<feature type="region of interest" description="Disordered" evidence="1">
    <location>
        <begin position="1"/>
        <end position="30"/>
    </location>
</feature>
<dbReference type="Proteomes" id="UP000024404">
    <property type="component" value="Unassembled WGS sequence"/>
</dbReference>
<proteinExistence type="predicted"/>
<name>A0A8R1TWA1_ONCVO</name>
<organism evidence="2 3">
    <name type="scientific">Onchocerca volvulus</name>
    <dbReference type="NCBI Taxonomy" id="6282"/>
    <lineage>
        <taxon>Eukaryota</taxon>
        <taxon>Metazoa</taxon>
        <taxon>Ecdysozoa</taxon>
        <taxon>Nematoda</taxon>
        <taxon>Chromadorea</taxon>
        <taxon>Rhabditida</taxon>
        <taxon>Spirurina</taxon>
        <taxon>Spiruromorpha</taxon>
        <taxon>Filarioidea</taxon>
        <taxon>Onchocercidae</taxon>
        <taxon>Onchocerca</taxon>
    </lineage>
</organism>
<dbReference type="AlphaFoldDB" id="A0A8R1TWA1"/>
<protein>
    <submittedName>
        <fullName evidence="2">Uncharacterized protein</fullName>
    </submittedName>
</protein>
<evidence type="ECO:0000256" key="1">
    <source>
        <dbReference type="SAM" id="MobiDB-lite"/>
    </source>
</evidence>
<accession>A0A8R1TWA1</accession>
<sequence>MTSMNHRGGKQLPSMRKFSSAVEDTGQNSRRKRLQLEVKWMSTNLSPTSHYFRELFIDCSVPLPSTQVNALFDICFPNVIHLNIGSFKDID</sequence>
<dbReference type="EMBL" id="CMVM020000161">
    <property type="status" value="NOT_ANNOTATED_CDS"/>
    <property type="molecule type" value="Genomic_DNA"/>
</dbReference>